<gene>
    <name evidence="1" type="ORF">TBRA_LOCUS4279</name>
</gene>
<dbReference type="EMBL" id="CADCXV010000676">
    <property type="protein sequence ID" value="CAB0032337.1"/>
    <property type="molecule type" value="Genomic_DNA"/>
</dbReference>
<accession>A0A6H5IBV7</accession>
<evidence type="ECO:0000313" key="2">
    <source>
        <dbReference type="Proteomes" id="UP000479190"/>
    </source>
</evidence>
<dbReference type="AlphaFoldDB" id="A0A6H5IBV7"/>
<proteinExistence type="predicted"/>
<feature type="non-terminal residue" evidence="1">
    <location>
        <position position="1"/>
    </location>
</feature>
<evidence type="ECO:0000313" key="1">
    <source>
        <dbReference type="EMBL" id="CAB0032337.1"/>
    </source>
</evidence>
<keyword evidence="2" id="KW-1185">Reference proteome</keyword>
<sequence length="211" mass="23822">FYQSALSAARRELGRIIKKDTRPTEYIIQWSIGRRVAARPDKAKRDQCVPAARGIPDARVSSCSFEKTDNHPPATIRAARTKQRLICVAAAARGEELIARQHDSFWQAKKSLSPGVNRHTRCRVSLSPRRTRDRHNVAESQCSLYGCTRAPSHSRDLLSKPRQNLIKISYGTGNHSAIGKIYTRLRAADDDDDDDSTREAKRRNARFVVDN</sequence>
<reference evidence="1 2" key="1">
    <citation type="submission" date="2020-02" db="EMBL/GenBank/DDBJ databases">
        <authorList>
            <person name="Ferguson B K."/>
        </authorList>
    </citation>
    <scope>NUCLEOTIDE SEQUENCE [LARGE SCALE GENOMIC DNA]</scope>
</reference>
<name>A0A6H5IBV7_9HYME</name>
<protein>
    <submittedName>
        <fullName evidence="1">Uncharacterized protein</fullName>
    </submittedName>
</protein>
<dbReference type="Proteomes" id="UP000479190">
    <property type="component" value="Unassembled WGS sequence"/>
</dbReference>
<organism evidence="1 2">
    <name type="scientific">Trichogramma brassicae</name>
    <dbReference type="NCBI Taxonomy" id="86971"/>
    <lineage>
        <taxon>Eukaryota</taxon>
        <taxon>Metazoa</taxon>
        <taxon>Ecdysozoa</taxon>
        <taxon>Arthropoda</taxon>
        <taxon>Hexapoda</taxon>
        <taxon>Insecta</taxon>
        <taxon>Pterygota</taxon>
        <taxon>Neoptera</taxon>
        <taxon>Endopterygota</taxon>
        <taxon>Hymenoptera</taxon>
        <taxon>Apocrita</taxon>
        <taxon>Proctotrupomorpha</taxon>
        <taxon>Chalcidoidea</taxon>
        <taxon>Trichogrammatidae</taxon>
        <taxon>Trichogramma</taxon>
    </lineage>
</organism>